<feature type="compositionally biased region" description="Basic and acidic residues" evidence="1">
    <location>
        <begin position="76"/>
        <end position="91"/>
    </location>
</feature>
<name>A0AAV6IV04_9ERIC</name>
<keyword evidence="3" id="KW-1185">Reference proteome</keyword>
<evidence type="ECO:0000313" key="3">
    <source>
        <dbReference type="Proteomes" id="UP000823749"/>
    </source>
</evidence>
<protein>
    <submittedName>
        <fullName evidence="2">Uncharacterized protein</fullName>
    </submittedName>
</protein>
<accession>A0AAV6IV04</accession>
<gene>
    <name evidence="2" type="ORF">RHGRI_027120</name>
</gene>
<organism evidence="2 3">
    <name type="scientific">Rhododendron griersonianum</name>
    <dbReference type="NCBI Taxonomy" id="479676"/>
    <lineage>
        <taxon>Eukaryota</taxon>
        <taxon>Viridiplantae</taxon>
        <taxon>Streptophyta</taxon>
        <taxon>Embryophyta</taxon>
        <taxon>Tracheophyta</taxon>
        <taxon>Spermatophyta</taxon>
        <taxon>Magnoliopsida</taxon>
        <taxon>eudicotyledons</taxon>
        <taxon>Gunneridae</taxon>
        <taxon>Pentapetalae</taxon>
        <taxon>asterids</taxon>
        <taxon>Ericales</taxon>
        <taxon>Ericaceae</taxon>
        <taxon>Ericoideae</taxon>
        <taxon>Rhodoreae</taxon>
        <taxon>Rhododendron</taxon>
    </lineage>
</organism>
<sequence length="112" mass="12794">MADGQQATSDDGDRQEMVRKPQWWLEGLYHCTMARLLLCNMGVGSGNVMFCSIWIESGSLDGGPDAVGVAGGGGADVHREGGREEDRERREEWEMEMKRWWEMKMNVVKWER</sequence>
<evidence type="ECO:0000313" key="2">
    <source>
        <dbReference type="EMBL" id="KAG5532711.1"/>
    </source>
</evidence>
<reference evidence="2" key="1">
    <citation type="submission" date="2020-08" db="EMBL/GenBank/DDBJ databases">
        <title>Plant Genome Project.</title>
        <authorList>
            <person name="Zhang R.-G."/>
        </authorList>
    </citation>
    <scope>NUCLEOTIDE SEQUENCE</scope>
    <source>
        <strain evidence="2">WSP0</strain>
        <tissue evidence="2">Leaf</tissue>
    </source>
</reference>
<evidence type="ECO:0000256" key="1">
    <source>
        <dbReference type="SAM" id="MobiDB-lite"/>
    </source>
</evidence>
<dbReference type="Proteomes" id="UP000823749">
    <property type="component" value="Chromosome 9"/>
</dbReference>
<feature type="region of interest" description="Disordered" evidence="1">
    <location>
        <begin position="65"/>
        <end position="91"/>
    </location>
</feature>
<comment type="caution">
    <text evidence="2">The sequence shown here is derived from an EMBL/GenBank/DDBJ whole genome shotgun (WGS) entry which is preliminary data.</text>
</comment>
<dbReference type="EMBL" id="JACTNZ010000009">
    <property type="protein sequence ID" value="KAG5532711.1"/>
    <property type="molecule type" value="Genomic_DNA"/>
</dbReference>
<proteinExistence type="predicted"/>
<dbReference type="AlphaFoldDB" id="A0AAV6IV04"/>